<sequence length="367" mass="39010">PVGPAATLADAEAVSTYFASDPMVAKVRRSAEELRGLGDPVRAEELDGRLKAARQEAARVLRDRTDLYADGGRTIRLGVHRFAVTTQPLDLTLVPDGDGLAFALTGTDYRRPVTDPDFLATRAHWDRHLPSESPEVYRAEHLAARLLREHGPAALAAADDLPALVRGAAAEAYDEGYERGVHDHDATVILTALLPLYEQAGALRHEPAARAAAQLFWDHGTTPAARATWTRRAVSLARARDTFGPAATTAVAELEKELAEAIGQWSATLGDPPAATDTGGPVGAADPDGSAQAAAAYLFEELTTGPEGFVISATARTLLDKFRRTVGGSAYDEDLSALEELSARRQLARAWLTAYVDSTGTDIAAGD</sequence>
<feature type="non-terminal residue" evidence="1">
    <location>
        <position position="1"/>
    </location>
</feature>
<feature type="non-terminal residue" evidence="1">
    <location>
        <position position="367"/>
    </location>
</feature>
<organism evidence="1 2">
    <name type="scientific">Streptomyces carpinensis</name>
    <dbReference type="NCBI Taxonomy" id="66369"/>
    <lineage>
        <taxon>Bacteria</taxon>
        <taxon>Bacillati</taxon>
        <taxon>Actinomycetota</taxon>
        <taxon>Actinomycetes</taxon>
        <taxon>Kitasatosporales</taxon>
        <taxon>Streptomycetaceae</taxon>
        <taxon>Streptomyces</taxon>
    </lineage>
</organism>
<evidence type="ECO:0000313" key="2">
    <source>
        <dbReference type="Proteomes" id="UP001458415"/>
    </source>
</evidence>
<proteinExistence type="predicted"/>
<accession>A0ABV1WLT8</accession>
<comment type="caution">
    <text evidence="1">The sequence shown here is derived from an EMBL/GenBank/DDBJ whole genome shotgun (WGS) entry which is preliminary data.</text>
</comment>
<evidence type="ECO:0000313" key="1">
    <source>
        <dbReference type="EMBL" id="MER6985059.1"/>
    </source>
</evidence>
<keyword evidence="2" id="KW-1185">Reference proteome</keyword>
<protein>
    <submittedName>
        <fullName evidence="1">DNA repair ATPase</fullName>
    </submittedName>
</protein>
<dbReference type="EMBL" id="JBEPCU010002178">
    <property type="protein sequence ID" value="MER6985059.1"/>
    <property type="molecule type" value="Genomic_DNA"/>
</dbReference>
<gene>
    <name evidence="1" type="ORF">ABT317_51040</name>
</gene>
<name>A0ABV1WLT8_9ACTN</name>
<reference evidence="1 2" key="1">
    <citation type="submission" date="2024-06" db="EMBL/GenBank/DDBJ databases">
        <title>The Natural Products Discovery Center: Release of the First 8490 Sequenced Strains for Exploring Actinobacteria Biosynthetic Diversity.</title>
        <authorList>
            <person name="Kalkreuter E."/>
            <person name="Kautsar S.A."/>
            <person name="Yang D."/>
            <person name="Bader C.D."/>
            <person name="Teijaro C.N."/>
            <person name="Fluegel L."/>
            <person name="Davis C.M."/>
            <person name="Simpson J.R."/>
            <person name="Lauterbach L."/>
            <person name="Steele A.D."/>
            <person name="Gui C."/>
            <person name="Meng S."/>
            <person name="Li G."/>
            <person name="Viehrig K."/>
            <person name="Ye F."/>
            <person name="Su P."/>
            <person name="Kiefer A.F."/>
            <person name="Nichols A."/>
            <person name="Cepeda A.J."/>
            <person name="Yan W."/>
            <person name="Fan B."/>
            <person name="Jiang Y."/>
            <person name="Adhikari A."/>
            <person name="Zheng C.-J."/>
            <person name="Schuster L."/>
            <person name="Cowan T.M."/>
            <person name="Smanski M.J."/>
            <person name="Chevrette M.G."/>
            <person name="De Carvalho L.P.S."/>
            <person name="Shen B."/>
        </authorList>
    </citation>
    <scope>NUCLEOTIDE SEQUENCE [LARGE SCALE GENOMIC DNA]</scope>
    <source>
        <strain evidence="1 2">NPDC000634</strain>
    </source>
</reference>
<dbReference type="Proteomes" id="UP001458415">
    <property type="component" value="Unassembled WGS sequence"/>
</dbReference>